<dbReference type="InterPro" id="IPR046335">
    <property type="entry name" value="LacI/GalR-like_sensor"/>
</dbReference>
<evidence type="ECO:0000259" key="4">
    <source>
        <dbReference type="Pfam" id="PF13377"/>
    </source>
</evidence>
<dbReference type="SUPFAM" id="SSF53822">
    <property type="entry name" value="Periplasmic binding protein-like I"/>
    <property type="match status" value="1"/>
</dbReference>
<gene>
    <name evidence="5" type="ORF">UFOPK1410_00785</name>
</gene>
<accession>A0A6J6BUF9</accession>
<name>A0A6J6BUF9_9ZZZZ</name>
<dbReference type="InterPro" id="IPR028082">
    <property type="entry name" value="Peripla_BP_I"/>
</dbReference>
<organism evidence="5">
    <name type="scientific">freshwater metagenome</name>
    <dbReference type="NCBI Taxonomy" id="449393"/>
    <lineage>
        <taxon>unclassified sequences</taxon>
        <taxon>metagenomes</taxon>
        <taxon>ecological metagenomes</taxon>
    </lineage>
</organism>
<proteinExistence type="predicted"/>
<dbReference type="GO" id="GO:0000976">
    <property type="term" value="F:transcription cis-regulatory region binding"/>
    <property type="evidence" value="ECO:0007669"/>
    <property type="project" value="TreeGrafter"/>
</dbReference>
<dbReference type="GO" id="GO:0003700">
    <property type="term" value="F:DNA-binding transcription factor activity"/>
    <property type="evidence" value="ECO:0007669"/>
    <property type="project" value="TreeGrafter"/>
</dbReference>
<reference evidence="5" key="1">
    <citation type="submission" date="2020-05" db="EMBL/GenBank/DDBJ databases">
        <authorList>
            <person name="Chiriac C."/>
            <person name="Salcher M."/>
            <person name="Ghai R."/>
            <person name="Kavagutti S V."/>
        </authorList>
    </citation>
    <scope>NUCLEOTIDE SEQUENCE</scope>
</reference>
<sequence>MKSDRLEVMRERGIAVTLLDREIKGRKQCSVSVDDVHGGQIALEYLAGLGHKNIAWVCGPESIPQVADRGAGVTKAAKVAGAKIETIRVPLMNAAKGEEAAKKILELGVMPTAIFCANDLLALGVMRALLANKVRIPEQVSVLGYDNIEFAPSAAVPLSSIAQPSYQMGVTAADLLLNECEDGENHEHQQIRFQPQLVERASTGKR</sequence>
<dbReference type="PANTHER" id="PTHR30146">
    <property type="entry name" value="LACI-RELATED TRANSCRIPTIONAL REPRESSOR"/>
    <property type="match status" value="1"/>
</dbReference>
<evidence type="ECO:0000256" key="2">
    <source>
        <dbReference type="ARBA" id="ARBA00023125"/>
    </source>
</evidence>
<keyword evidence="3" id="KW-0804">Transcription</keyword>
<dbReference type="EMBL" id="CAEZSH010000098">
    <property type="protein sequence ID" value="CAB4542672.1"/>
    <property type="molecule type" value="Genomic_DNA"/>
</dbReference>
<evidence type="ECO:0000256" key="1">
    <source>
        <dbReference type="ARBA" id="ARBA00023015"/>
    </source>
</evidence>
<keyword evidence="1" id="KW-0805">Transcription regulation</keyword>
<dbReference type="PANTHER" id="PTHR30146:SF109">
    <property type="entry name" value="HTH-TYPE TRANSCRIPTIONAL REGULATOR GALS"/>
    <property type="match status" value="1"/>
</dbReference>
<protein>
    <submittedName>
        <fullName evidence="5">Unannotated protein</fullName>
    </submittedName>
</protein>
<evidence type="ECO:0000256" key="3">
    <source>
        <dbReference type="ARBA" id="ARBA00023163"/>
    </source>
</evidence>
<keyword evidence="2" id="KW-0238">DNA-binding</keyword>
<dbReference type="Pfam" id="PF13377">
    <property type="entry name" value="Peripla_BP_3"/>
    <property type="match status" value="1"/>
</dbReference>
<feature type="domain" description="Transcriptional regulator LacI/GalR-like sensor" evidence="4">
    <location>
        <begin position="44"/>
        <end position="203"/>
    </location>
</feature>
<evidence type="ECO:0000313" key="5">
    <source>
        <dbReference type="EMBL" id="CAB4542672.1"/>
    </source>
</evidence>
<dbReference type="Gene3D" id="3.40.50.2300">
    <property type="match status" value="2"/>
</dbReference>
<dbReference type="AlphaFoldDB" id="A0A6J6BUF9"/>